<dbReference type="AlphaFoldDB" id="A0A6N6VZS2"/>
<feature type="transmembrane region" description="Helical" evidence="7">
    <location>
        <begin position="6"/>
        <end position="26"/>
    </location>
</feature>
<dbReference type="Proteomes" id="UP000463700">
    <property type="component" value="Unassembled WGS sequence"/>
</dbReference>
<dbReference type="PANTHER" id="PTHR33884:SF3">
    <property type="entry name" value="UPF0410 PROTEIN YMGE"/>
    <property type="match status" value="1"/>
</dbReference>
<evidence type="ECO:0000313" key="9">
    <source>
        <dbReference type="Proteomes" id="UP000463700"/>
    </source>
</evidence>
<keyword evidence="6 7" id="KW-0472">Membrane</keyword>
<sequence length="103" mass="10281">MDPVSHGIIFWLIIGGIAGALTGRIVDGGGFGILVDIIVGIVGAFIGGWLGGVLGLHLGGGIIGSLLTALLGAVILLAVLRLFSGGRGRALEAHTRLTRATAC</sequence>
<evidence type="ECO:0000256" key="1">
    <source>
        <dbReference type="ARBA" id="ARBA00004651"/>
    </source>
</evidence>
<accession>A0A6N6VZS2</accession>
<dbReference type="Pfam" id="PF04226">
    <property type="entry name" value="Transgly_assoc"/>
    <property type="match status" value="1"/>
</dbReference>
<evidence type="ECO:0000256" key="6">
    <source>
        <dbReference type="ARBA" id="ARBA00023136"/>
    </source>
</evidence>
<dbReference type="PANTHER" id="PTHR33884">
    <property type="entry name" value="UPF0410 PROTEIN YMGE"/>
    <property type="match status" value="1"/>
</dbReference>
<dbReference type="RefSeq" id="WP_154567504.1">
    <property type="nucleotide sequence ID" value="NZ_JAQQFJ010000047.1"/>
</dbReference>
<organism evidence="8 9">
    <name type="scientific">Paraburkholderia madseniana</name>
    <dbReference type="NCBI Taxonomy" id="2599607"/>
    <lineage>
        <taxon>Bacteria</taxon>
        <taxon>Pseudomonadati</taxon>
        <taxon>Pseudomonadota</taxon>
        <taxon>Betaproteobacteria</taxon>
        <taxon>Burkholderiales</taxon>
        <taxon>Burkholderiaceae</taxon>
        <taxon>Paraburkholderia</taxon>
    </lineage>
</organism>
<dbReference type="GO" id="GO:0005886">
    <property type="term" value="C:plasma membrane"/>
    <property type="evidence" value="ECO:0007669"/>
    <property type="project" value="UniProtKB-SubCell"/>
</dbReference>
<reference evidence="8 9" key="1">
    <citation type="journal article" date="2020" name="Int. J. Syst. Evol. Microbiol.">
        <title>Paraburkholderia madseniana sp. nov., a phenolic acid-degrading bacterium isolated from acidic forest soil.</title>
        <authorList>
            <person name="Wilhelm R.C."/>
            <person name="Murphy S.J.L."/>
            <person name="Feriancek N.M."/>
            <person name="Karasz D.C."/>
            <person name="DeRito C.M."/>
            <person name="Newman J.D."/>
            <person name="Buckley D.H."/>
        </authorList>
    </citation>
    <scope>NUCLEOTIDE SEQUENCE [LARGE SCALE GENOMIC DNA]</scope>
    <source>
        <strain evidence="8 9">RP11</strain>
    </source>
</reference>
<evidence type="ECO:0000256" key="3">
    <source>
        <dbReference type="ARBA" id="ARBA00022475"/>
    </source>
</evidence>
<keyword evidence="5 7" id="KW-1133">Transmembrane helix</keyword>
<keyword evidence="3" id="KW-1003">Cell membrane</keyword>
<protein>
    <submittedName>
        <fullName evidence="8">GlsB/YeaQ/YmgE family stress response membrane protein</fullName>
    </submittedName>
</protein>
<evidence type="ECO:0000256" key="2">
    <source>
        <dbReference type="ARBA" id="ARBA00011006"/>
    </source>
</evidence>
<evidence type="ECO:0000256" key="5">
    <source>
        <dbReference type="ARBA" id="ARBA00022989"/>
    </source>
</evidence>
<dbReference type="InterPro" id="IPR007341">
    <property type="entry name" value="Transgly_assoc"/>
</dbReference>
<feature type="transmembrane region" description="Helical" evidence="7">
    <location>
        <begin position="62"/>
        <end position="83"/>
    </location>
</feature>
<name>A0A6N6VZS2_9BURK</name>
<evidence type="ECO:0000313" key="8">
    <source>
        <dbReference type="EMBL" id="KAE8753763.1"/>
    </source>
</evidence>
<gene>
    <name evidence="8" type="ORF">FSO04_43405</name>
</gene>
<evidence type="ECO:0000256" key="4">
    <source>
        <dbReference type="ARBA" id="ARBA00022692"/>
    </source>
</evidence>
<feature type="transmembrane region" description="Helical" evidence="7">
    <location>
        <begin position="33"/>
        <end position="56"/>
    </location>
</feature>
<dbReference type="EMBL" id="VOSW01000172">
    <property type="protein sequence ID" value="KAE8753763.1"/>
    <property type="molecule type" value="Genomic_DNA"/>
</dbReference>
<evidence type="ECO:0000256" key="7">
    <source>
        <dbReference type="SAM" id="Phobius"/>
    </source>
</evidence>
<proteinExistence type="inferred from homology"/>
<comment type="caution">
    <text evidence="8">The sequence shown here is derived from an EMBL/GenBank/DDBJ whole genome shotgun (WGS) entry which is preliminary data.</text>
</comment>
<keyword evidence="4 7" id="KW-0812">Transmembrane</keyword>
<comment type="similarity">
    <text evidence="2">Belongs to the UPF0410 family.</text>
</comment>
<comment type="subcellular location">
    <subcellularLocation>
        <location evidence="1">Cell membrane</location>
        <topology evidence="1">Multi-pass membrane protein</topology>
    </subcellularLocation>
</comment>